<gene>
    <name evidence="1" type="ORF">RUM4293_03630</name>
</gene>
<dbReference type="EMBL" id="CYPS01000057">
    <property type="protein sequence ID" value="CUH44724.1"/>
    <property type="molecule type" value="Genomic_DNA"/>
</dbReference>
<sequence>MAFLIEVVVHRRMDSGEFLQTSHLPETQHRSFPSSK</sequence>
<proteinExistence type="predicted"/>
<dbReference type="AlphaFoldDB" id="A0A0N7LPB1"/>
<accession>A0A0N7LPB1</accession>
<organism evidence="1 2">
    <name type="scientific">Ruegeria atlantica</name>
    <dbReference type="NCBI Taxonomy" id="81569"/>
    <lineage>
        <taxon>Bacteria</taxon>
        <taxon>Pseudomonadati</taxon>
        <taxon>Pseudomonadota</taxon>
        <taxon>Alphaproteobacteria</taxon>
        <taxon>Rhodobacterales</taxon>
        <taxon>Roseobacteraceae</taxon>
        <taxon>Ruegeria</taxon>
    </lineage>
</organism>
<reference evidence="2" key="1">
    <citation type="submission" date="2015-09" db="EMBL/GenBank/DDBJ databases">
        <authorList>
            <person name="Rodrigo-Torres L."/>
            <person name="Arahal D.R."/>
        </authorList>
    </citation>
    <scope>NUCLEOTIDE SEQUENCE [LARGE SCALE GENOMIC DNA]</scope>
    <source>
        <strain evidence="2">CECT 4293</strain>
    </source>
</reference>
<dbReference type="Proteomes" id="UP000050786">
    <property type="component" value="Unassembled WGS sequence"/>
</dbReference>
<name>A0A0N7LPB1_9RHOB</name>
<protein>
    <submittedName>
        <fullName evidence="1">Uncharacterized protein</fullName>
    </submittedName>
</protein>
<keyword evidence="2" id="KW-1185">Reference proteome</keyword>
<evidence type="ECO:0000313" key="1">
    <source>
        <dbReference type="EMBL" id="CUH44724.1"/>
    </source>
</evidence>
<evidence type="ECO:0000313" key="2">
    <source>
        <dbReference type="Proteomes" id="UP000050786"/>
    </source>
</evidence>